<dbReference type="RefSeq" id="XP_028856269.1">
    <property type="nucleotide sequence ID" value="XM_029000436.1"/>
</dbReference>
<organism evidence="6 7">
    <name type="scientific">Denticeps clupeoides</name>
    <name type="common">denticle herring</name>
    <dbReference type="NCBI Taxonomy" id="299321"/>
    <lineage>
        <taxon>Eukaryota</taxon>
        <taxon>Metazoa</taxon>
        <taxon>Chordata</taxon>
        <taxon>Craniata</taxon>
        <taxon>Vertebrata</taxon>
        <taxon>Euteleostomi</taxon>
        <taxon>Actinopterygii</taxon>
        <taxon>Neopterygii</taxon>
        <taxon>Teleostei</taxon>
        <taxon>Clupei</taxon>
        <taxon>Clupeiformes</taxon>
        <taxon>Denticipitoidei</taxon>
        <taxon>Denticipitidae</taxon>
        <taxon>Denticeps</taxon>
    </lineage>
</organism>
<dbReference type="GeneID" id="114801927"/>
<keyword evidence="4" id="KW-0677">Repeat</keyword>
<protein>
    <recommendedName>
        <fullName evidence="1">Leucine-rich repeat-containing protein 41</fullName>
    </recommendedName>
</protein>
<evidence type="ECO:0000256" key="3">
    <source>
        <dbReference type="ARBA" id="ARBA00022614"/>
    </source>
</evidence>
<name>A0AAY4DNK7_9TELE</name>
<proteinExistence type="predicted"/>
<keyword evidence="5" id="KW-0833">Ubl conjugation pathway</keyword>
<dbReference type="InterPro" id="IPR026137">
    <property type="entry name" value="Leu_rpt_41"/>
</dbReference>
<dbReference type="SUPFAM" id="SSF52047">
    <property type="entry name" value="RNI-like"/>
    <property type="match status" value="1"/>
</dbReference>
<reference evidence="6" key="2">
    <citation type="submission" date="2025-08" db="UniProtKB">
        <authorList>
            <consortium name="Ensembl"/>
        </authorList>
    </citation>
    <scope>IDENTIFICATION</scope>
</reference>
<dbReference type="InterPro" id="IPR032675">
    <property type="entry name" value="LRR_dom_sf"/>
</dbReference>
<accession>A0AAY4DNK7</accession>
<dbReference type="PANTHER" id="PTHR15354">
    <property type="entry name" value="MUF1"/>
    <property type="match status" value="1"/>
</dbReference>
<gene>
    <name evidence="6" type="primary">lrrc41</name>
</gene>
<dbReference type="GeneTree" id="ENSGT00390000015908"/>
<reference evidence="6 7" key="1">
    <citation type="submission" date="2020-06" db="EMBL/GenBank/DDBJ databases">
        <authorList>
            <consortium name="Wellcome Sanger Institute Data Sharing"/>
        </authorList>
    </citation>
    <scope>NUCLEOTIDE SEQUENCE [LARGE SCALE GENOMIC DNA]</scope>
</reference>
<keyword evidence="7" id="KW-1185">Reference proteome</keyword>
<sequence>MADFGTVPCSLHVETLVQLCIKYVSQRADILEKRAFGLPDSLLKDILPHLNIFHLDKIDPAVQSKGISTSFVWKTIWKDVVQTWRGRSMAAHPDHDWKQKCLERLFHMALYSRIKGEKKYLSQLSEADILSITAKHVHVLSLFGPSGGVCRLASEELHPTLSVLEQGVRCIKLQDGYCLVKHRGTDLMYLLHRLLDHGSVKEVVVHRRLGFELQTWITTRCRGPDKTLAKSTGNGLLQQRDLPLDTTSTACHDPSHNTSHMGSPGIHFCVKQEGEMACKRRRLSLISRTAEVELHSQFFKNPFLPSCGPVCPEGQITSLDMEVTPYDIAHILSPSLPFWLCLQSLQLHIRWADKDSELLVLVSSLQALCKNPACSLLELSINVAHHTPMEVLLEACPTLKSLSLEICSAPGDSRNMLTSKDPSDQSVFSLETLYVKSFTLQMDLESFCSALKRAPSLTSVHISGIHPAPPVLHTLSESNRFLKVLTLHDVNLANCHSEILQLLENLMLEELCFKNCRLFDKCPIKEDFLRPFVSTLKGRPSLQSLALPQNRLAKSVIELADLFVGSAQSRITTLDLSSNFILAADLLELSTALSTNRPSQTLTLDLRLNPLDRDPEVKGQAFRKLFPFCKLVTDQWDSRTSMADHISVM</sequence>
<dbReference type="Ensembl" id="ENSDCDT00010056117.1">
    <property type="protein sequence ID" value="ENSDCDP00010045926.1"/>
    <property type="gene ID" value="ENSDCDG00010028196.1"/>
</dbReference>
<dbReference type="AlphaFoldDB" id="A0AAY4DNK7"/>
<dbReference type="PANTHER" id="PTHR15354:SF1">
    <property type="entry name" value="LEUCINE-RICH REPEAT-CONTAINING PROTEIN 41"/>
    <property type="match status" value="1"/>
</dbReference>
<evidence type="ECO:0000313" key="6">
    <source>
        <dbReference type="Ensembl" id="ENSDCDP00010045926.1"/>
    </source>
</evidence>
<reference evidence="6" key="3">
    <citation type="submission" date="2025-09" db="UniProtKB">
        <authorList>
            <consortium name="Ensembl"/>
        </authorList>
    </citation>
    <scope>IDENTIFICATION</scope>
</reference>
<keyword evidence="2" id="KW-0597">Phosphoprotein</keyword>
<dbReference type="Gene3D" id="3.80.10.10">
    <property type="entry name" value="Ribonuclease Inhibitor"/>
    <property type="match status" value="1"/>
</dbReference>
<dbReference type="CTD" id="10489"/>
<evidence type="ECO:0000256" key="2">
    <source>
        <dbReference type="ARBA" id="ARBA00022553"/>
    </source>
</evidence>
<evidence type="ECO:0000256" key="5">
    <source>
        <dbReference type="ARBA" id="ARBA00022786"/>
    </source>
</evidence>
<keyword evidence="3" id="KW-0433">Leucine-rich repeat</keyword>
<dbReference type="Proteomes" id="UP000694580">
    <property type="component" value="Chromosome 13"/>
</dbReference>
<evidence type="ECO:0000256" key="1">
    <source>
        <dbReference type="ARBA" id="ARBA00014201"/>
    </source>
</evidence>
<evidence type="ECO:0000256" key="4">
    <source>
        <dbReference type="ARBA" id="ARBA00022737"/>
    </source>
</evidence>
<evidence type="ECO:0000313" key="7">
    <source>
        <dbReference type="Proteomes" id="UP000694580"/>
    </source>
</evidence>